<evidence type="ECO:0008006" key="4">
    <source>
        <dbReference type="Google" id="ProtNLM"/>
    </source>
</evidence>
<proteinExistence type="predicted"/>
<organism evidence="2 3">
    <name type="scientific">Postia placenta MAD-698-R-SB12</name>
    <dbReference type="NCBI Taxonomy" id="670580"/>
    <lineage>
        <taxon>Eukaryota</taxon>
        <taxon>Fungi</taxon>
        <taxon>Dikarya</taxon>
        <taxon>Basidiomycota</taxon>
        <taxon>Agaricomycotina</taxon>
        <taxon>Agaricomycetes</taxon>
        <taxon>Polyporales</taxon>
        <taxon>Adustoporiaceae</taxon>
        <taxon>Rhodonia</taxon>
    </lineage>
</organism>
<keyword evidence="1" id="KW-0732">Signal</keyword>
<gene>
    <name evidence="2" type="ORF">POSPLADRAFT_1158203</name>
</gene>
<sequence>MLALLIFALWAVSARAVAIVKREDVSCEMVFSGPLALLSLDRPTVWNVSNEQAAENFNALVVQSPGLSQLQVEFQKFTGFPAGWPDQCLFTGELIVGESSSYVIEVGNCSYADDSSQLSQYWSLGQNWDDASMDLFFLGRSVNGTTLISGETSYQYVLNDFEDTQAIEVWTVLVLNADGIYSAFYQVVIANQCTIIALTFGAR</sequence>
<dbReference type="OrthoDB" id="10272087at2759"/>
<dbReference type="Proteomes" id="UP000194127">
    <property type="component" value="Unassembled WGS sequence"/>
</dbReference>
<feature type="chain" id="PRO_5012755824" description="Ubiquitin 3 binding protein But2 C-terminal domain-containing protein" evidence="1">
    <location>
        <begin position="17"/>
        <end position="203"/>
    </location>
</feature>
<accession>A0A1X6MKX2</accession>
<keyword evidence="3" id="KW-1185">Reference proteome</keyword>
<evidence type="ECO:0000256" key="1">
    <source>
        <dbReference type="SAM" id="SignalP"/>
    </source>
</evidence>
<reference evidence="2 3" key="1">
    <citation type="submission" date="2017-04" db="EMBL/GenBank/DDBJ databases">
        <title>Genome Sequence of the Model Brown-Rot Fungus Postia placenta SB12.</title>
        <authorList>
            <consortium name="DOE Joint Genome Institute"/>
            <person name="Gaskell J."/>
            <person name="Kersten P."/>
            <person name="Larrondo L.F."/>
            <person name="Canessa P."/>
            <person name="Martinez D."/>
            <person name="Hibbett D."/>
            <person name="Schmoll M."/>
            <person name="Kubicek C.P."/>
            <person name="Martinez A.T."/>
            <person name="Yadav J."/>
            <person name="Master E."/>
            <person name="Magnuson J.K."/>
            <person name="James T."/>
            <person name="Yaver D."/>
            <person name="Berka R."/>
            <person name="Labutti K."/>
            <person name="Lipzen A."/>
            <person name="Aerts A."/>
            <person name="Barry K."/>
            <person name="Henrissat B."/>
            <person name="Blanchette R."/>
            <person name="Grigoriev I."/>
            <person name="Cullen D."/>
        </authorList>
    </citation>
    <scope>NUCLEOTIDE SEQUENCE [LARGE SCALE GENOMIC DNA]</scope>
    <source>
        <strain evidence="2 3">MAD-698-R-SB12</strain>
    </source>
</reference>
<dbReference type="RefSeq" id="XP_024333752.1">
    <property type="nucleotide sequence ID" value="XM_024487291.1"/>
</dbReference>
<name>A0A1X6MKX2_9APHY</name>
<dbReference type="EMBL" id="KZ110610">
    <property type="protein sequence ID" value="OSX56958.1"/>
    <property type="molecule type" value="Genomic_DNA"/>
</dbReference>
<feature type="signal peptide" evidence="1">
    <location>
        <begin position="1"/>
        <end position="16"/>
    </location>
</feature>
<evidence type="ECO:0000313" key="3">
    <source>
        <dbReference type="Proteomes" id="UP000194127"/>
    </source>
</evidence>
<evidence type="ECO:0000313" key="2">
    <source>
        <dbReference type="EMBL" id="OSX56958.1"/>
    </source>
</evidence>
<dbReference type="GeneID" id="36332240"/>
<dbReference type="AlphaFoldDB" id="A0A1X6MKX2"/>
<protein>
    <recommendedName>
        <fullName evidence="4">Ubiquitin 3 binding protein But2 C-terminal domain-containing protein</fullName>
    </recommendedName>
</protein>